<evidence type="ECO:0000256" key="4">
    <source>
        <dbReference type="ARBA" id="ARBA00022801"/>
    </source>
</evidence>
<keyword evidence="5" id="KW-0862">Zinc</keyword>
<proteinExistence type="inferred from homology"/>
<keyword evidence="4" id="KW-0378">Hydrolase</keyword>
<comment type="caution">
    <text evidence="7">The sequence shown here is derived from an EMBL/GenBank/DDBJ whole genome shotgun (WGS) entry which is preliminary data.</text>
</comment>
<evidence type="ECO:0000256" key="5">
    <source>
        <dbReference type="ARBA" id="ARBA00022833"/>
    </source>
</evidence>
<accession>A0ABV8P139</accession>
<protein>
    <submittedName>
        <fullName evidence="7">N-acyl homoserine lactonase family protein</fullName>
    </submittedName>
</protein>
<dbReference type="PANTHER" id="PTHR42978:SF7">
    <property type="entry name" value="METALLO-HYDROLASE RV2300C-RELATED"/>
    <property type="match status" value="1"/>
</dbReference>
<evidence type="ECO:0000313" key="7">
    <source>
        <dbReference type="EMBL" id="MFC4201838.1"/>
    </source>
</evidence>
<evidence type="ECO:0000256" key="3">
    <source>
        <dbReference type="ARBA" id="ARBA00022723"/>
    </source>
</evidence>
<gene>
    <name evidence="7" type="ORF">ACFOY1_12825</name>
</gene>
<organism evidence="7 8">
    <name type="scientific">Candidimonas humi</name>
    <dbReference type="NCBI Taxonomy" id="683355"/>
    <lineage>
        <taxon>Bacteria</taxon>
        <taxon>Pseudomonadati</taxon>
        <taxon>Pseudomonadota</taxon>
        <taxon>Betaproteobacteria</taxon>
        <taxon>Burkholderiales</taxon>
        <taxon>Alcaligenaceae</taxon>
        <taxon>Candidimonas</taxon>
    </lineage>
</organism>
<evidence type="ECO:0000313" key="8">
    <source>
        <dbReference type="Proteomes" id="UP001595848"/>
    </source>
</evidence>
<comment type="similarity">
    <text evidence="2">Belongs to the metallo-beta-lactamase superfamily.</text>
</comment>
<sequence length="273" mass="30641">MQTTPLPEYEIYALRFARMQRHTSENFIFRDEHDGLVDMDFFIWLVRNGDTAILVDTGFGERSAQARKRPLDLCPIDALRHLGVDPADIRDVVITHLHWDHAGNLDKLPNATFHIQDTEAAYATGRCMCQPSLRRAFAVEDVCDFVHRVYEERVCFHDGDDTLAPGVELLHVGGHTKGLQAVRVNTARGWVVLASDAAHYYANLTRRIPFPVVVDVEAMLTGHARLVKSASSPDHFIPGHDPLVLTRYPRVENVPVDIVSLHLDPAPMPAQTA</sequence>
<dbReference type="EMBL" id="JBHSBV010000004">
    <property type="protein sequence ID" value="MFC4201838.1"/>
    <property type="molecule type" value="Genomic_DNA"/>
</dbReference>
<evidence type="ECO:0000259" key="6">
    <source>
        <dbReference type="SMART" id="SM00849"/>
    </source>
</evidence>
<dbReference type="PANTHER" id="PTHR42978">
    <property type="entry name" value="QUORUM-QUENCHING LACTONASE YTNP-RELATED-RELATED"/>
    <property type="match status" value="1"/>
</dbReference>
<keyword evidence="3" id="KW-0479">Metal-binding</keyword>
<keyword evidence="8" id="KW-1185">Reference proteome</keyword>
<evidence type="ECO:0000256" key="2">
    <source>
        <dbReference type="ARBA" id="ARBA00007749"/>
    </source>
</evidence>
<name>A0ABV8P139_9BURK</name>
<dbReference type="Pfam" id="PF00753">
    <property type="entry name" value="Lactamase_B"/>
    <property type="match status" value="1"/>
</dbReference>
<dbReference type="InterPro" id="IPR001279">
    <property type="entry name" value="Metallo-B-lactamas"/>
</dbReference>
<evidence type="ECO:0000256" key="1">
    <source>
        <dbReference type="ARBA" id="ARBA00001947"/>
    </source>
</evidence>
<dbReference type="Proteomes" id="UP001595848">
    <property type="component" value="Unassembled WGS sequence"/>
</dbReference>
<dbReference type="SMART" id="SM00849">
    <property type="entry name" value="Lactamase_B"/>
    <property type="match status" value="1"/>
</dbReference>
<reference evidence="8" key="1">
    <citation type="journal article" date="2019" name="Int. J. Syst. Evol. Microbiol.">
        <title>The Global Catalogue of Microorganisms (GCM) 10K type strain sequencing project: providing services to taxonomists for standard genome sequencing and annotation.</title>
        <authorList>
            <consortium name="The Broad Institute Genomics Platform"/>
            <consortium name="The Broad Institute Genome Sequencing Center for Infectious Disease"/>
            <person name="Wu L."/>
            <person name="Ma J."/>
        </authorList>
    </citation>
    <scope>NUCLEOTIDE SEQUENCE [LARGE SCALE GENOMIC DNA]</scope>
    <source>
        <strain evidence="8">LMG 24813</strain>
    </source>
</reference>
<feature type="domain" description="Metallo-beta-lactamase" evidence="6">
    <location>
        <begin position="40"/>
        <end position="240"/>
    </location>
</feature>
<dbReference type="InterPro" id="IPR051013">
    <property type="entry name" value="MBL_superfamily_lactonases"/>
</dbReference>
<dbReference type="RefSeq" id="WP_217964893.1">
    <property type="nucleotide sequence ID" value="NZ_JAHTBN010000004.1"/>
</dbReference>
<comment type="cofactor">
    <cofactor evidence="1">
        <name>Zn(2+)</name>
        <dbReference type="ChEBI" id="CHEBI:29105"/>
    </cofactor>
</comment>
<dbReference type="CDD" id="cd07729">
    <property type="entry name" value="AHL_lactonase_MBL-fold"/>
    <property type="match status" value="1"/>
</dbReference>